<accession>A0A8E2LE03</accession>
<dbReference type="AlphaFoldDB" id="A0A8E2LE03"/>
<reference evidence="1 2" key="1">
    <citation type="submission" date="2017-01" db="EMBL/GenBank/DDBJ databases">
        <title>Draft genome sequence of Bacillus oleronius.</title>
        <authorList>
            <person name="Allam M."/>
        </authorList>
    </citation>
    <scope>NUCLEOTIDE SEQUENCE [LARGE SCALE GENOMIC DNA]</scope>
    <source>
        <strain evidence="1 2">DSM 9356</strain>
    </source>
</reference>
<sequence>MKIIDTIPFFMNNYHPSIRFLRSYYNEYPDIFQEYLAYHCKDTDERHSQSIKKYPQFFSRINQVHQNIKPIIKEIDEKYSNMYQLTFPVEVNLIVGGFGSNAYTHRQIIPNISFALERLSPSPDHLRTIVAHEFGHVAHNILSDMSGMEWSKLNWNNPLIWLHQEGAAIHFSRKTAKNLDPSMYFSFNDEGNNWLTYAKAHKHEIKMAFAHDYAIHSPEQIFREWFSINGGRTFGYNRLGYFISDMFFQHQINQLGEKNAIIAWTHTDIEGQTEKWLLENVM</sequence>
<keyword evidence="2" id="KW-1185">Reference proteome</keyword>
<organism evidence="1 2">
    <name type="scientific">Heyndrickxia oleronia</name>
    <dbReference type="NCBI Taxonomy" id="38875"/>
    <lineage>
        <taxon>Bacteria</taxon>
        <taxon>Bacillati</taxon>
        <taxon>Bacillota</taxon>
        <taxon>Bacilli</taxon>
        <taxon>Bacillales</taxon>
        <taxon>Bacillaceae</taxon>
        <taxon>Heyndrickxia</taxon>
    </lineage>
</organism>
<dbReference type="RefSeq" id="WP_078110983.1">
    <property type="nucleotide sequence ID" value="NZ_CP065424.1"/>
</dbReference>
<dbReference type="Proteomes" id="UP000189761">
    <property type="component" value="Unassembled WGS sequence"/>
</dbReference>
<evidence type="ECO:0000313" key="2">
    <source>
        <dbReference type="Proteomes" id="UP000189761"/>
    </source>
</evidence>
<gene>
    <name evidence="1" type="ORF">BWZ43_19505</name>
</gene>
<comment type="caution">
    <text evidence="1">The sequence shown here is derived from an EMBL/GenBank/DDBJ whole genome shotgun (WGS) entry which is preliminary data.</text>
</comment>
<evidence type="ECO:0000313" key="1">
    <source>
        <dbReference type="EMBL" id="OOP66724.1"/>
    </source>
</evidence>
<protein>
    <recommendedName>
        <fullName evidence="3">Aminopeptidase</fullName>
    </recommendedName>
</protein>
<name>A0A8E2LE03_9BACI</name>
<dbReference type="EMBL" id="MTLA01000272">
    <property type="protein sequence ID" value="OOP66724.1"/>
    <property type="molecule type" value="Genomic_DNA"/>
</dbReference>
<evidence type="ECO:0008006" key="3">
    <source>
        <dbReference type="Google" id="ProtNLM"/>
    </source>
</evidence>
<proteinExistence type="predicted"/>